<protein>
    <recommendedName>
        <fullName evidence="3">YD repeat-containing protein</fullName>
    </recommendedName>
</protein>
<keyword evidence="2" id="KW-1185">Reference proteome</keyword>
<dbReference type="Gene3D" id="2.180.10.10">
    <property type="entry name" value="RHS repeat-associated core"/>
    <property type="match status" value="1"/>
</dbReference>
<comment type="caution">
    <text evidence="1">The sequence shown here is derived from an EMBL/GenBank/DDBJ whole genome shotgun (WGS) entry which is preliminary data.</text>
</comment>
<dbReference type="RefSeq" id="WP_254153686.1">
    <property type="nucleotide sequence ID" value="NZ_JAHESD010000019.1"/>
</dbReference>
<dbReference type="InterPro" id="IPR050708">
    <property type="entry name" value="T6SS_VgrG/RHS"/>
</dbReference>
<evidence type="ECO:0000313" key="1">
    <source>
        <dbReference type="EMBL" id="MBT1703724.1"/>
    </source>
</evidence>
<dbReference type="InterPro" id="IPR006530">
    <property type="entry name" value="YD"/>
</dbReference>
<dbReference type="Proteomes" id="UP000772618">
    <property type="component" value="Unassembled WGS sequence"/>
</dbReference>
<organism evidence="1 2">
    <name type="scientific">Chryseosolibacter indicus</name>
    <dbReference type="NCBI Taxonomy" id="2782351"/>
    <lineage>
        <taxon>Bacteria</taxon>
        <taxon>Pseudomonadati</taxon>
        <taxon>Bacteroidota</taxon>
        <taxon>Cytophagia</taxon>
        <taxon>Cytophagales</taxon>
        <taxon>Chryseotaleaceae</taxon>
        <taxon>Chryseosolibacter</taxon>
    </lineage>
</organism>
<gene>
    <name evidence="1" type="ORF">KK060_10560</name>
</gene>
<dbReference type="PANTHER" id="PTHR32305">
    <property type="match status" value="1"/>
</dbReference>
<dbReference type="NCBIfam" id="TIGR01643">
    <property type="entry name" value="YD_repeat_2x"/>
    <property type="match status" value="1"/>
</dbReference>
<evidence type="ECO:0008006" key="3">
    <source>
        <dbReference type="Google" id="ProtNLM"/>
    </source>
</evidence>
<name>A0ABS5VS79_9BACT</name>
<reference evidence="1 2" key="1">
    <citation type="submission" date="2021-05" db="EMBL/GenBank/DDBJ databases">
        <title>A Polyphasic approach of four new species of the genus Ohtaekwangia: Ohtaekwangia histidinii sp. nov., Ohtaekwangia cretensis sp. nov., Ohtaekwangia indiensis sp. nov., Ohtaekwangia reichenbachii sp. nov. from diverse environment.</title>
        <authorList>
            <person name="Octaviana S."/>
        </authorList>
    </citation>
    <scope>NUCLEOTIDE SEQUENCE [LARGE SCALE GENOMIC DNA]</scope>
    <source>
        <strain evidence="1 2">PWU20</strain>
    </source>
</reference>
<proteinExistence type="predicted"/>
<dbReference type="PANTHER" id="PTHR32305:SF15">
    <property type="entry name" value="PROTEIN RHSA-RELATED"/>
    <property type="match status" value="1"/>
</dbReference>
<evidence type="ECO:0000313" key="2">
    <source>
        <dbReference type="Proteomes" id="UP000772618"/>
    </source>
</evidence>
<dbReference type="EMBL" id="JAHESD010000019">
    <property type="protein sequence ID" value="MBT1703724.1"/>
    <property type="molecule type" value="Genomic_DNA"/>
</dbReference>
<dbReference type="Pfam" id="PF05593">
    <property type="entry name" value="RHS_repeat"/>
    <property type="match status" value="1"/>
</dbReference>
<sequence>MLQRKKLPLLIKSHSSLAFVQIVVHLIALCHFTQVNAQQEYLNVIPPSPSAASIHQYSSNVSLYTGQLDLKIPIYTIQSGDLTFPIDLSYKGSQGIRVQEVASWVGLGWNLNANSAVSRTIRGLADDHQWGWLNQPNMIIPDHPLNTVDRFSDWHLFEEMREQRVDGEPDIYYYNAPGISGQFYILKSGEIFQVPMTGRRITFEKNLTQQKIREEIKSFTVTDEKGVSYTFSAVEETKAYIIAPGAVVPPDPFSYHPTSWYLTSIKSLNEDDVINFFYESTLIENISQRGAVKIIDWPARGYYQSIYKGKRLTRIESNGTEVIFNTGKERCDYLRDKYLDNIEVRINGLSHKKFQFYYSYNNGESGTDVICNPTYQYARRLMLDSLVEIGQSGTASIPPYIFTYNSLNLPDRVNSYSIDHWGFYNGKHNTTLEAAYFVKLLEFFGEDDGYRFFGSANRNADIDYAKASVLTEIQYPTGGTSTFDYELHNVNNAEISLTGEIKHDYILQDREALTNINFPEKPSNDVKIIYNGNILTETCNVWVHYENVETGATGTLSLYDPYQQANKTTHTIFIPNGTYRWHLTLWQPTAGCLGDSESIMVTVQWSNSMSENFRIAGGLRIKSSTDSDGKGKSIVKSYNYKFADGVTSSGHLCTVPMYGYAFISRLPGGVVNDISKKPIWSRRVSTLIPLASTFGSYVGYSRVEVITNAEEPLGKSVYYYIDPKQVPDVAFDVVNGGIRYEKGYNNWLGETYPFVGSGVLNSNDWIRGKIRAEVYYAYVNGTLTKIKDVKYLYKINFFDEGFPTTRNFVTPDNHDPYFDETEIVTTNNGLKKFTSVKKADNNFEFSYDTFTGRIDLTDKIERSYLESAEKFVQHHTAYTYDNDKPVLTKEEVNKGDVQSRVNEYNYVFQKSTLSDLSINEQQALNSLINKNALYLPVETKVFENETLISRTKNSYEIVNDKPRLKSKFSAYSLESPLLNELEVLEYNNTGQPTLIREKSGITVRYIYDSFKNLITAIKQPQDGFYINSFEHDGSGTTEENPYTGTKVKSLSAGFIIPVSDLISGSSYVLSYYWRSGPTDLWQLQVESIINFQGQSIVTSKTAGQIDELRLCGTLTSPISYYYDEYNRLTAVCDQNSKVIRYRYDELGRLQGIQDEQRNELKRYDYGYYKK</sequence>
<accession>A0ABS5VS79</accession>
<dbReference type="InterPro" id="IPR031325">
    <property type="entry name" value="RHS_repeat"/>
</dbReference>